<dbReference type="RefSeq" id="WP_091736390.1">
    <property type="nucleotide sequence ID" value="NZ_CBFSJS010000060.1"/>
</dbReference>
<reference evidence="2" key="1">
    <citation type="submission" date="2016-10" db="EMBL/GenBank/DDBJ databases">
        <authorList>
            <person name="Varghese N."/>
            <person name="Submissions S."/>
        </authorList>
    </citation>
    <scope>NUCLEOTIDE SEQUENCE [LARGE SCALE GENOMIC DNA]</scope>
    <source>
        <strain evidence="2">CL127</strain>
    </source>
</reference>
<dbReference type="AlphaFoldDB" id="A0A1I6GMQ0"/>
<dbReference type="EMBL" id="FOYR01000001">
    <property type="protein sequence ID" value="SFR43337.1"/>
    <property type="molecule type" value="Genomic_DNA"/>
</dbReference>
<evidence type="ECO:0000313" key="1">
    <source>
        <dbReference type="EMBL" id="SFR43337.1"/>
    </source>
</evidence>
<sequence length="95" mass="10167">MGDDEVEIGALALNVAIPAALRWEDERRGERFELQSLTVRLLPDGTLAAKAYGRPVAGGRGAYVSFPVRHSPEIDALITSAATGAGRRWAAHRGL</sequence>
<evidence type="ECO:0000313" key="2">
    <source>
        <dbReference type="Proteomes" id="UP000198877"/>
    </source>
</evidence>
<name>A0A1I6GMQ0_9MICO</name>
<gene>
    <name evidence="1" type="ORF">SAMN04488591_1365</name>
</gene>
<accession>A0A1I6GMQ0</accession>
<organism evidence="1 2">
    <name type="scientific">Microbacterium azadirachtae</name>
    <dbReference type="NCBI Taxonomy" id="582680"/>
    <lineage>
        <taxon>Bacteria</taxon>
        <taxon>Bacillati</taxon>
        <taxon>Actinomycetota</taxon>
        <taxon>Actinomycetes</taxon>
        <taxon>Micrococcales</taxon>
        <taxon>Microbacteriaceae</taxon>
        <taxon>Microbacterium</taxon>
    </lineage>
</organism>
<proteinExistence type="predicted"/>
<protein>
    <submittedName>
        <fullName evidence="1">Uncharacterized protein</fullName>
    </submittedName>
</protein>
<dbReference type="Proteomes" id="UP000198877">
    <property type="component" value="Unassembled WGS sequence"/>
</dbReference>